<keyword evidence="1" id="KW-0472">Membrane</keyword>
<accession>A0AB38YDD1</accession>
<keyword evidence="1" id="KW-0812">Transmembrane</keyword>
<dbReference type="RefSeq" id="WP_304994653.1">
    <property type="nucleotide sequence ID" value="NZ_CP101717.1"/>
</dbReference>
<dbReference type="AlphaFoldDB" id="A0AB38YDD1"/>
<dbReference type="EMBL" id="CP101717">
    <property type="protein sequence ID" value="WLD57367.1"/>
    <property type="molecule type" value="Genomic_DNA"/>
</dbReference>
<reference evidence="2" key="1">
    <citation type="submission" date="2022-07" db="EMBL/GenBank/DDBJ databases">
        <title>Complete genome sequence of Salinispirillum sp. LH10-3-1 capable of multiple carbohydrate inversion isolated from a soda lake.</title>
        <authorList>
            <person name="Liu J."/>
            <person name="Zhai Y."/>
            <person name="Zhang H."/>
            <person name="Yang H."/>
            <person name="Qu J."/>
            <person name="Li J."/>
        </authorList>
    </citation>
    <scope>NUCLEOTIDE SEQUENCE</scope>
    <source>
        <strain evidence="2">LH 10-3-1</strain>
    </source>
</reference>
<gene>
    <name evidence="2" type="ORF">NFC81_11645</name>
</gene>
<evidence type="ECO:0000313" key="2">
    <source>
        <dbReference type="EMBL" id="WLD57367.1"/>
    </source>
</evidence>
<proteinExistence type="predicted"/>
<evidence type="ECO:0000256" key="1">
    <source>
        <dbReference type="SAM" id="Phobius"/>
    </source>
</evidence>
<organism evidence="2">
    <name type="scientific">Salinispirillum sp. LH 10-3-1</name>
    <dbReference type="NCBI Taxonomy" id="2952525"/>
    <lineage>
        <taxon>Bacteria</taxon>
        <taxon>Pseudomonadati</taxon>
        <taxon>Pseudomonadota</taxon>
        <taxon>Gammaproteobacteria</taxon>
        <taxon>Oceanospirillales</taxon>
        <taxon>Saccharospirillaceae</taxon>
        <taxon>Salinispirillum</taxon>
    </lineage>
</organism>
<protein>
    <recommendedName>
        <fullName evidence="3">DotU family type IV/VI secretion system protein</fullName>
    </recommendedName>
</protein>
<evidence type="ECO:0008006" key="3">
    <source>
        <dbReference type="Google" id="ProtNLM"/>
    </source>
</evidence>
<feature type="transmembrane region" description="Helical" evidence="1">
    <location>
        <begin position="154"/>
        <end position="173"/>
    </location>
</feature>
<name>A0AB38YDD1_9GAMM</name>
<sequence>MKNLTHYQVLLHRMLHQKLQWLDYYGDEHRIEASEACREFAELVVHNREHTPAEFLIQLHDESLRLANDAGIRTVRRDTLGTLFSRARDIYVALYHSDPIRTLPSDHPRFPWECYAEPPQDPAAIDIDALTAPLAPPIHHEQAQLAHTLSTPQFVLPSLLTLTLLLLMVIFITL</sequence>
<keyword evidence="1" id="KW-1133">Transmembrane helix</keyword>